<evidence type="ECO:0000256" key="3">
    <source>
        <dbReference type="ARBA" id="ARBA00022989"/>
    </source>
</evidence>
<feature type="transmembrane region" description="Helical" evidence="5">
    <location>
        <begin position="277"/>
        <end position="296"/>
    </location>
</feature>
<dbReference type="InParanoid" id="A0A2S8SSD8"/>
<name>A0A2S8SSD8_9BACT</name>
<keyword evidence="3 5" id="KW-1133">Transmembrane helix</keyword>
<feature type="transmembrane region" description="Helical" evidence="5">
    <location>
        <begin position="198"/>
        <end position="219"/>
    </location>
</feature>
<gene>
    <name evidence="6" type="ORF">B1R32_10963</name>
</gene>
<dbReference type="Pfam" id="PF00654">
    <property type="entry name" value="Voltage_CLC"/>
    <property type="match status" value="1"/>
</dbReference>
<keyword evidence="2 5" id="KW-0812">Transmembrane</keyword>
<feature type="transmembrane region" description="Helical" evidence="5">
    <location>
        <begin position="54"/>
        <end position="73"/>
    </location>
</feature>
<comment type="caution">
    <text evidence="6">The sequence shown here is derived from an EMBL/GenBank/DDBJ whole genome shotgun (WGS) entry which is preliminary data.</text>
</comment>
<reference evidence="6 7" key="1">
    <citation type="journal article" date="2018" name="Syst. Appl. Microbiol.">
        <title>Abditibacterium utsteinense sp. nov., the first cultivated member of candidate phylum FBP, isolated from ice-free Antarctic soil samples.</title>
        <authorList>
            <person name="Tahon G."/>
            <person name="Tytgat B."/>
            <person name="Lebbe L."/>
            <person name="Carlier A."/>
            <person name="Willems A."/>
        </authorList>
    </citation>
    <scope>NUCLEOTIDE SEQUENCE [LARGE SCALE GENOMIC DNA]</scope>
    <source>
        <strain evidence="6 7">LMG 29911</strain>
    </source>
</reference>
<keyword evidence="4 5" id="KW-0472">Membrane</keyword>
<dbReference type="SUPFAM" id="SSF81340">
    <property type="entry name" value="Clc chloride channel"/>
    <property type="match status" value="1"/>
</dbReference>
<dbReference type="GO" id="GO:0015108">
    <property type="term" value="F:chloride transmembrane transporter activity"/>
    <property type="evidence" value="ECO:0007669"/>
    <property type="project" value="InterPro"/>
</dbReference>
<feature type="transmembrane region" description="Helical" evidence="5">
    <location>
        <begin position="239"/>
        <end position="265"/>
    </location>
</feature>
<feature type="transmembrane region" description="Helical" evidence="5">
    <location>
        <begin position="20"/>
        <end position="42"/>
    </location>
</feature>
<dbReference type="PRINTS" id="PR00762">
    <property type="entry name" value="CLCHANNEL"/>
</dbReference>
<dbReference type="RefSeq" id="WP_105483885.1">
    <property type="nucleotide sequence ID" value="NZ_NIGF01000009.1"/>
</dbReference>
<dbReference type="InterPro" id="IPR001807">
    <property type="entry name" value="ClC"/>
</dbReference>
<dbReference type="GO" id="GO:0016020">
    <property type="term" value="C:membrane"/>
    <property type="evidence" value="ECO:0007669"/>
    <property type="project" value="UniProtKB-SubCell"/>
</dbReference>
<dbReference type="EMBL" id="NIGF01000009">
    <property type="protein sequence ID" value="PQV63723.1"/>
    <property type="molecule type" value="Genomic_DNA"/>
</dbReference>
<organism evidence="6 7">
    <name type="scientific">Abditibacterium utsteinense</name>
    <dbReference type="NCBI Taxonomy" id="1960156"/>
    <lineage>
        <taxon>Bacteria</taxon>
        <taxon>Pseudomonadati</taxon>
        <taxon>Abditibacteriota</taxon>
        <taxon>Abditibacteriia</taxon>
        <taxon>Abditibacteriales</taxon>
        <taxon>Abditibacteriaceae</taxon>
        <taxon>Abditibacterium</taxon>
    </lineage>
</organism>
<accession>A0A2S8SSD8</accession>
<proteinExistence type="predicted"/>
<feature type="transmembrane region" description="Helical" evidence="5">
    <location>
        <begin position="366"/>
        <end position="385"/>
    </location>
</feature>
<comment type="subcellular location">
    <subcellularLocation>
        <location evidence="1">Membrane</location>
        <topology evidence="1">Multi-pass membrane protein</topology>
    </subcellularLocation>
</comment>
<evidence type="ECO:0000313" key="7">
    <source>
        <dbReference type="Proteomes" id="UP000237684"/>
    </source>
</evidence>
<dbReference type="CDD" id="cd03682">
    <property type="entry name" value="ClC_sycA_like"/>
    <property type="match status" value="1"/>
</dbReference>
<dbReference type="InterPro" id="IPR050368">
    <property type="entry name" value="ClC-type_chloride_channel"/>
</dbReference>
<dbReference type="Gene3D" id="1.10.3080.10">
    <property type="entry name" value="Clc chloride channel"/>
    <property type="match status" value="1"/>
</dbReference>
<keyword evidence="7" id="KW-1185">Reference proteome</keyword>
<dbReference type="OrthoDB" id="9767361at2"/>
<dbReference type="Proteomes" id="UP000237684">
    <property type="component" value="Unassembled WGS sequence"/>
</dbReference>
<evidence type="ECO:0000256" key="4">
    <source>
        <dbReference type="ARBA" id="ARBA00023136"/>
    </source>
</evidence>
<dbReference type="PANTHER" id="PTHR43427">
    <property type="entry name" value="CHLORIDE CHANNEL PROTEIN CLC-E"/>
    <property type="match status" value="1"/>
</dbReference>
<feature type="transmembrane region" description="Helical" evidence="5">
    <location>
        <begin position="161"/>
        <end position="186"/>
    </location>
</feature>
<dbReference type="AlphaFoldDB" id="A0A2S8SSD8"/>
<evidence type="ECO:0000256" key="1">
    <source>
        <dbReference type="ARBA" id="ARBA00004141"/>
    </source>
</evidence>
<evidence type="ECO:0000256" key="2">
    <source>
        <dbReference type="ARBA" id="ARBA00022692"/>
    </source>
</evidence>
<dbReference type="InterPro" id="IPR014743">
    <property type="entry name" value="Cl-channel_core"/>
</dbReference>
<dbReference type="PANTHER" id="PTHR43427:SF12">
    <property type="entry name" value="CHLORIDE TRANSPORTER"/>
    <property type="match status" value="1"/>
</dbReference>
<evidence type="ECO:0000313" key="6">
    <source>
        <dbReference type="EMBL" id="PQV63723.1"/>
    </source>
</evidence>
<protein>
    <submittedName>
        <fullName evidence="6">H+/Cl-antiporter ClcA</fullName>
    </submittedName>
</protein>
<feature type="transmembrane region" description="Helical" evidence="5">
    <location>
        <begin position="405"/>
        <end position="425"/>
    </location>
</feature>
<sequence>MFLLPDTRKTLSTARYFLRWMWLLTPLSLLIGSACAGFLRGLDFVTQSRFSHPGLLWLLPFAGVLVAFCYEKLGKGTEAGNNLLLDAVHRADPENREKNQSDADSSPVVPRRMAPLILGGTLLTHLGGGSAGREGTAVQMGGALAFAWGRLFNLGREETRILLLCGIAAGFGGVFGTPLAGAIFALEVLAVGRLKTDALVPCLLAALVSNWCVAAWGVHHTHYAVAAFHSRANWPLDPLLALKIGLASIAFGLAATFFATLTHGAGRIFKSTFKNPLWRPFVGGCIVIALTILLGTRDYLGLGVTSPNLYAVTLTSAFEPGGAHAFSWAWKLIFTAVTLGSGFKGGEVTPLFFIGATLGNALSTPLHAPVSLMAATGFIAVFAGATNTPLACTLLGIELFGTSGAPYFALACFAAQLWSGHASIYSAQRRDVVAL</sequence>
<evidence type="ECO:0000256" key="5">
    <source>
        <dbReference type="SAM" id="Phobius"/>
    </source>
</evidence>
<feature type="transmembrane region" description="Helical" evidence="5">
    <location>
        <begin position="328"/>
        <end position="354"/>
    </location>
</feature>